<dbReference type="InParanoid" id="K0KRV1"/>
<dbReference type="EMBL" id="CAIF01000215">
    <property type="protein sequence ID" value="CCH45856.1"/>
    <property type="molecule type" value="Genomic_DNA"/>
</dbReference>
<keyword evidence="3" id="KW-1185">Reference proteome</keyword>
<dbReference type="AlphaFoldDB" id="K0KRV1"/>
<organism evidence="2 3">
    <name type="scientific">Wickerhamomyces ciferrii (strain ATCC 14091 / BCRC 22168 / CBS 111 / JCM 3599 / NBRC 0793 / NRRL Y-1031 F-60-10)</name>
    <name type="common">Yeast</name>
    <name type="synonym">Pichia ciferrii</name>
    <dbReference type="NCBI Taxonomy" id="1206466"/>
    <lineage>
        <taxon>Eukaryota</taxon>
        <taxon>Fungi</taxon>
        <taxon>Dikarya</taxon>
        <taxon>Ascomycota</taxon>
        <taxon>Saccharomycotina</taxon>
        <taxon>Saccharomycetes</taxon>
        <taxon>Phaffomycetales</taxon>
        <taxon>Wickerhamomycetaceae</taxon>
        <taxon>Wickerhamomyces</taxon>
    </lineage>
</organism>
<dbReference type="HOGENOM" id="CLU_488535_0_0_1"/>
<reference evidence="2 3" key="1">
    <citation type="journal article" date="2012" name="Eukaryot. Cell">
        <title>Draft genome sequence of Wickerhamomyces ciferrii NRRL Y-1031 F-60-10.</title>
        <authorList>
            <person name="Schneider J."/>
            <person name="Andrea H."/>
            <person name="Blom J."/>
            <person name="Jaenicke S."/>
            <person name="Ruckert C."/>
            <person name="Schorsch C."/>
            <person name="Szczepanowski R."/>
            <person name="Farwick M."/>
            <person name="Goesmann A."/>
            <person name="Puhler A."/>
            <person name="Schaffer S."/>
            <person name="Tauch A."/>
            <person name="Kohler T."/>
            <person name="Brinkrolf K."/>
        </authorList>
    </citation>
    <scope>NUCLEOTIDE SEQUENCE [LARGE SCALE GENOMIC DNA]</scope>
    <source>
        <strain evidence="3">ATCC 14091 / BCRC 22168 / CBS 111 / JCM 3599 / NBRC 0793 / NRRL Y-1031 F-60-10</strain>
    </source>
</reference>
<comment type="caution">
    <text evidence="2">The sequence shown here is derived from an EMBL/GenBank/DDBJ whole genome shotgun (WGS) entry which is preliminary data.</text>
</comment>
<sequence length="558" mass="66221">MVEQLTPFALAYISSVNECLNGNFDYNSTYCSNAFRILSKFEVTDVNIDLPMSTKVDFYFLLTQLILSLILNLDFLIIAFLEFTYYGILVYRDQEIETKTYIGEAFRVFIWKWETHVSFPIRFYSELFSEWYDSIKSAFGSVFKNDYTLIIDNPIPFPSDNTENNNEINHSSETKFPPEIWALILYFTPRNDLLNVMLVNHLFLELGASRFYEKIHCIAAIYNKSIIRNADRAFLRTGNDHSSPNPMFTRESDINVQDEYDIYKRQKFWFQRDKPYDFVDFHTTNEQLYYAEKFKEDPNVQLITKYKQIRMILNMMNNEKSIMRKYIKEIKYDVVFLQECCEIFETFRSDLIKFGPQNLKKGTEQKLNMQTFDNEFSDLLRHRYNYKVGWERVKIRSHPLRGQRIVPLNTYFFPFIDLRFPKNGCQVDFLARLVDSYQTDLEQEFHESLAQGNIEQASVLMDDCEKAVWDLNNKVILDHREPASEDDIGQFIDQIKSTLVFELNDKIHKSFALASESNIKHDFYRGFYNGFHRDFFTNAIPYTPKMVVFDVSKDDSNC</sequence>
<feature type="transmembrane region" description="Helical" evidence="1">
    <location>
        <begin position="58"/>
        <end position="81"/>
    </location>
</feature>
<keyword evidence="1" id="KW-0472">Membrane</keyword>
<accession>K0KRV1</accession>
<keyword evidence="1" id="KW-0812">Transmembrane</keyword>
<dbReference type="Proteomes" id="UP000009328">
    <property type="component" value="Unassembled WGS sequence"/>
</dbReference>
<evidence type="ECO:0008006" key="4">
    <source>
        <dbReference type="Google" id="ProtNLM"/>
    </source>
</evidence>
<keyword evidence="1" id="KW-1133">Transmembrane helix</keyword>
<name>K0KRV1_WICCF</name>
<protein>
    <recommendedName>
        <fullName evidence="4">F-box domain-containing protein</fullName>
    </recommendedName>
</protein>
<gene>
    <name evidence="2" type="ORF">BN7_5443</name>
</gene>
<evidence type="ECO:0000313" key="3">
    <source>
        <dbReference type="Proteomes" id="UP000009328"/>
    </source>
</evidence>
<dbReference type="SUPFAM" id="SSF81383">
    <property type="entry name" value="F-box domain"/>
    <property type="match status" value="1"/>
</dbReference>
<evidence type="ECO:0000313" key="2">
    <source>
        <dbReference type="EMBL" id="CCH45856.1"/>
    </source>
</evidence>
<proteinExistence type="predicted"/>
<evidence type="ECO:0000256" key="1">
    <source>
        <dbReference type="SAM" id="Phobius"/>
    </source>
</evidence>
<dbReference type="InterPro" id="IPR036047">
    <property type="entry name" value="F-box-like_dom_sf"/>
</dbReference>